<evidence type="ECO:0000313" key="1">
    <source>
        <dbReference type="EMBL" id="SMH71499.1"/>
    </source>
</evidence>
<protein>
    <recommendedName>
        <fullName evidence="3">Intracellular proteinase inhibitor BsuPI domain-containing protein</fullName>
    </recommendedName>
</protein>
<sequence length="132" mass="14192">MNTCAILIIFTIAIVSVMTYPGYSQLTKSGATLENGIWHTTVGKQVQVTTDVTNGQNRAQPFAYLVQIENQDGVVCSLSWITGTLDVGQSLSPSQSWIPTTPGTYTAQIFVWTSVGNPDALSPPLVMKIIVS</sequence>
<proteinExistence type="predicted"/>
<dbReference type="EMBL" id="LT841358">
    <property type="protein sequence ID" value="SMH71499.1"/>
    <property type="molecule type" value="Genomic_DNA"/>
</dbReference>
<dbReference type="Proteomes" id="UP000230607">
    <property type="component" value="Chromosome 1"/>
</dbReference>
<evidence type="ECO:0000313" key="2">
    <source>
        <dbReference type="Proteomes" id="UP000230607"/>
    </source>
</evidence>
<evidence type="ECO:0008006" key="3">
    <source>
        <dbReference type="Google" id="ProtNLM"/>
    </source>
</evidence>
<dbReference type="AlphaFoldDB" id="A0A2H1FFE6"/>
<name>A0A2H1FFE6_9ARCH</name>
<keyword evidence="2" id="KW-1185">Reference proteome</keyword>
<reference evidence="2" key="1">
    <citation type="submission" date="2017-03" db="EMBL/GenBank/DDBJ databases">
        <authorList>
            <person name="Herbold C."/>
        </authorList>
    </citation>
    <scope>NUCLEOTIDE SEQUENCE [LARGE SCALE GENOMIC DNA]</scope>
</reference>
<organism evidence="1 2">
    <name type="scientific">Candidatus Nitrosotalea okcheonensis</name>
    <dbReference type="NCBI Taxonomy" id="1903276"/>
    <lineage>
        <taxon>Archaea</taxon>
        <taxon>Nitrososphaerota</taxon>
        <taxon>Nitrososphaeria</taxon>
        <taxon>Nitrosotaleales</taxon>
        <taxon>Nitrosotaleaceae</taxon>
        <taxon>Nitrosotalea</taxon>
    </lineage>
</organism>
<gene>
    <name evidence="1" type="ORF">NCS_11311</name>
</gene>
<accession>A0A2H1FFE6</accession>